<evidence type="ECO:0000256" key="5">
    <source>
        <dbReference type="ARBA" id="ARBA00022801"/>
    </source>
</evidence>
<dbReference type="Gene3D" id="3.30.2010.10">
    <property type="entry name" value="Metalloproteases ('zincins'), catalytic domain"/>
    <property type="match status" value="1"/>
</dbReference>
<accession>A0A1G7C8U9</accession>
<dbReference type="RefSeq" id="WP_091040009.1">
    <property type="nucleotide sequence ID" value="NZ_FNAD01000019.1"/>
</dbReference>
<sequence>MSDEQPNTGDGSTPEEDTPGGEDAQADNRVAEVRDTPRGPIHLRGISTRAWEHPADRGALVALRELKGFDLVVRKFSGAISERALRLSLVGSSIRVDRHQYSRVHAAYLAVGAALDATDLPDLYVTRNPDLGGMCIGIDKPVIVINSGSLDLLDETELKFLLAHELGHALSGHGLYRTLLMVLLRLTTSVAWIPVGVVGLRVITAALYEWSRKSELSADRAGALAVQDPAAAVRFMAKMAGGGDLHDVDTAAFLEQAKEFETGGDLRDSFLKLMLLEQRSHDFAVARAAALKTWIDDGEYRDYLAGDYPKRDDDADASITAEAKAAAKSYKDLFETSGDPLAKLIRKLGGRP</sequence>
<dbReference type="InterPro" id="IPR001915">
    <property type="entry name" value="Peptidase_M48"/>
</dbReference>
<evidence type="ECO:0000313" key="13">
    <source>
        <dbReference type="EMBL" id="SDE35794.1"/>
    </source>
</evidence>
<dbReference type="STRING" id="58114.SAMN05216270_11927"/>
<dbReference type="GO" id="GO:0004222">
    <property type="term" value="F:metalloendopeptidase activity"/>
    <property type="evidence" value="ECO:0007669"/>
    <property type="project" value="InterPro"/>
</dbReference>
<evidence type="ECO:0000256" key="8">
    <source>
        <dbReference type="ARBA" id="ARBA00023049"/>
    </source>
</evidence>
<keyword evidence="5 10" id="KW-0378">Hydrolase</keyword>
<name>A0A1G7C8U9_9ACTN</name>
<dbReference type="Pfam" id="PF01435">
    <property type="entry name" value="Peptidase_M48"/>
    <property type="match status" value="1"/>
</dbReference>
<evidence type="ECO:0000256" key="7">
    <source>
        <dbReference type="ARBA" id="ARBA00022989"/>
    </source>
</evidence>
<dbReference type="PANTHER" id="PTHR43221:SF3">
    <property type="entry name" value="SLL1280 PROTEIN"/>
    <property type="match status" value="1"/>
</dbReference>
<evidence type="ECO:0000256" key="1">
    <source>
        <dbReference type="ARBA" id="ARBA00022475"/>
    </source>
</evidence>
<reference evidence="14" key="1">
    <citation type="submission" date="2016-10" db="EMBL/GenBank/DDBJ databases">
        <authorList>
            <person name="Varghese N."/>
            <person name="Submissions S."/>
        </authorList>
    </citation>
    <scope>NUCLEOTIDE SEQUENCE [LARGE SCALE GENOMIC DNA]</scope>
    <source>
        <strain evidence="14">CGMCC 4.3516</strain>
    </source>
</reference>
<keyword evidence="7" id="KW-1133">Transmembrane helix</keyword>
<keyword evidence="14" id="KW-1185">Reference proteome</keyword>
<evidence type="ECO:0000256" key="2">
    <source>
        <dbReference type="ARBA" id="ARBA00022670"/>
    </source>
</evidence>
<keyword evidence="6 10" id="KW-0862">Zinc</keyword>
<evidence type="ECO:0000259" key="12">
    <source>
        <dbReference type="Pfam" id="PF01435"/>
    </source>
</evidence>
<organism evidence="13 14">
    <name type="scientific">Glycomyces harbinensis</name>
    <dbReference type="NCBI Taxonomy" id="58114"/>
    <lineage>
        <taxon>Bacteria</taxon>
        <taxon>Bacillati</taxon>
        <taxon>Actinomycetota</taxon>
        <taxon>Actinomycetes</taxon>
        <taxon>Glycomycetales</taxon>
        <taxon>Glycomycetaceae</taxon>
        <taxon>Glycomyces</taxon>
    </lineage>
</organism>
<evidence type="ECO:0000256" key="9">
    <source>
        <dbReference type="ARBA" id="ARBA00023136"/>
    </source>
</evidence>
<keyword evidence="9" id="KW-0472">Membrane</keyword>
<evidence type="ECO:0000313" key="14">
    <source>
        <dbReference type="Proteomes" id="UP000198949"/>
    </source>
</evidence>
<evidence type="ECO:0000256" key="3">
    <source>
        <dbReference type="ARBA" id="ARBA00022692"/>
    </source>
</evidence>
<proteinExistence type="inferred from homology"/>
<comment type="cofactor">
    <cofactor evidence="10">
        <name>Zn(2+)</name>
        <dbReference type="ChEBI" id="CHEBI:29105"/>
    </cofactor>
    <text evidence="10">Binds 1 zinc ion per subunit.</text>
</comment>
<dbReference type="PANTHER" id="PTHR43221">
    <property type="entry name" value="PROTEASE HTPX"/>
    <property type="match status" value="1"/>
</dbReference>
<dbReference type="AlphaFoldDB" id="A0A1G7C8U9"/>
<feature type="domain" description="Peptidase M48" evidence="12">
    <location>
        <begin position="109"/>
        <end position="294"/>
    </location>
</feature>
<protein>
    <submittedName>
        <fullName evidence="13">Zn-dependent protease with chaperone function</fullName>
    </submittedName>
</protein>
<evidence type="ECO:0000256" key="4">
    <source>
        <dbReference type="ARBA" id="ARBA00022723"/>
    </source>
</evidence>
<keyword evidence="4" id="KW-0479">Metal-binding</keyword>
<evidence type="ECO:0000256" key="6">
    <source>
        <dbReference type="ARBA" id="ARBA00022833"/>
    </source>
</evidence>
<evidence type="ECO:0000256" key="11">
    <source>
        <dbReference type="SAM" id="MobiDB-lite"/>
    </source>
</evidence>
<dbReference type="CDD" id="cd07325">
    <property type="entry name" value="M48_Ste24p_like"/>
    <property type="match status" value="1"/>
</dbReference>
<dbReference type="EMBL" id="FNAD01000019">
    <property type="protein sequence ID" value="SDE35794.1"/>
    <property type="molecule type" value="Genomic_DNA"/>
</dbReference>
<feature type="compositionally biased region" description="Polar residues" evidence="11">
    <location>
        <begin position="1"/>
        <end position="11"/>
    </location>
</feature>
<dbReference type="OrthoDB" id="9810445at2"/>
<keyword evidence="3" id="KW-0812">Transmembrane</keyword>
<keyword evidence="8 10" id="KW-0482">Metalloprotease</keyword>
<keyword evidence="2 10" id="KW-0645">Protease</keyword>
<dbReference type="GO" id="GO:0046872">
    <property type="term" value="F:metal ion binding"/>
    <property type="evidence" value="ECO:0007669"/>
    <property type="project" value="UniProtKB-KW"/>
</dbReference>
<evidence type="ECO:0000256" key="10">
    <source>
        <dbReference type="RuleBase" id="RU003983"/>
    </source>
</evidence>
<gene>
    <name evidence="13" type="ORF">SAMN05216270_11927</name>
</gene>
<dbReference type="GO" id="GO:0006508">
    <property type="term" value="P:proteolysis"/>
    <property type="evidence" value="ECO:0007669"/>
    <property type="project" value="UniProtKB-KW"/>
</dbReference>
<dbReference type="Proteomes" id="UP000198949">
    <property type="component" value="Unassembled WGS sequence"/>
</dbReference>
<keyword evidence="1" id="KW-1003">Cell membrane</keyword>
<feature type="region of interest" description="Disordered" evidence="11">
    <location>
        <begin position="1"/>
        <end position="41"/>
    </location>
</feature>
<comment type="similarity">
    <text evidence="10">Belongs to the peptidase M48 family.</text>
</comment>
<dbReference type="InterPro" id="IPR050083">
    <property type="entry name" value="HtpX_protease"/>
</dbReference>